<name>A0ACB7XS74_9ERIC</name>
<proteinExistence type="predicted"/>
<organism evidence="1 2">
    <name type="scientific">Vaccinium darrowii</name>
    <dbReference type="NCBI Taxonomy" id="229202"/>
    <lineage>
        <taxon>Eukaryota</taxon>
        <taxon>Viridiplantae</taxon>
        <taxon>Streptophyta</taxon>
        <taxon>Embryophyta</taxon>
        <taxon>Tracheophyta</taxon>
        <taxon>Spermatophyta</taxon>
        <taxon>Magnoliopsida</taxon>
        <taxon>eudicotyledons</taxon>
        <taxon>Gunneridae</taxon>
        <taxon>Pentapetalae</taxon>
        <taxon>asterids</taxon>
        <taxon>Ericales</taxon>
        <taxon>Ericaceae</taxon>
        <taxon>Vaccinioideae</taxon>
        <taxon>Vaccinieae</taxon>
        <taxon>Vaccinium</taxon>
    </lineage>
</organism>
<evidence type="ECO:0000313" key="1">
    <source>
        <dbReference type="EMBL" id="KAH7843275.1"/>
    </source>
</evidence>
<dbReference type="Proteomes" id="UP000828048">
    <property type="component" value="Chromosome 1"/>
</dbReference>
<reference evidence="1 2" key="1">
    <citation type="journal article" date="2021" name="Hortic Res">
        <title>High-quality reference genome and annotation aids understanding of berry development for evergreen blueberry (Vaccinium darrowii).</title>
        <authorList>
            <person name="Yu J."/>
            <person name="Hulse-Kemp A.M."/>
            <person name="Babiker E."/>
            <person name="Staton M."/>
        </authorList>
    </citation>
    <scope>NUCLEOTIDE SEQUENCE [LARGE SCALE GENOMIC DNA]</scope>
    <source>
        <strain evidence="2">cv. NJ 8807/NJ 8810</strain>
        <tissue evidence="1">Young leaf</tissue>
    </source>
</reference>
<evidence type="ECO:0000313" key="2">
    <source>
        <dbReference type="Proteomes" id="UP000828048"/>
    </source>
</evidence>
<sequence>MASGGGARNRGGENTASFSPPGTSNLSNLDRFLEQTTPVVPARFFNKISIGKWRTSEDEFHPYFILGDLWESFKEWSAYGAGVPLDLKGSEPVVQYYVPFLSAIQLYIDPSKPSHIFGRHGGESDADSSRETRSDADSSRETSSDDGSECGAERGTNNIQVAWSQRNNMRPMAQSFNPLSGDKGNISDSLGLLVFEYLESDPPTSCELSRVPFVDKIADLASGFPELKTFRSCDLTPASWISVMRYPICRRPTCPTLQNQDAYFLTFHSLSTPFTNSSTHLLHKNVPTARGLQSADMPSKLSLPIFGLAAYMLKVSVWNLDGAHESKKVTSLVRAAGNWLHSLRVNHPDYKFFVSRNIYI</sequence>
<gene>
    <name evidence="1" type="ORF">Vadar_014635</name>
</gene>
<dbReference type="EMBL" id="CM037151">
    <property type="protein sequence ID" value="KAH7843275.1"/>
    <property type="molecule type" value="Genomic_DNA"/>
</dbReference>
<protein>
    <submittedName>
        <fullName evidence="1">Uncharacterized protein</fullName>
    </submittedName>
</protein>
<keyword evidence="2" id="KW-1185">Reference proteome</keyword>
<comment type="caution">
    <text evidence="1">The sequence shown here is derived from an EMBL/GenBank/DDBJ whole genome shotgun (WGS) entry which is preliminary data.</text>
</comment>
<accession>A0ACB7XS74</accession>